<reference evidence="2 3" key="1">
    <citation type="submission" date="2024-03" db="EMBL/GenBank/DDBJ databases">
        <title>Novel species of the genus Variovorax.</title>
        <authorList>
            <person name="Liu Q."/>
            <person name="Xin Y.-H."/>
        </authorList>
    </citation>
    <scope>NUCLEOTIDE SEQUENCE [LARGE SCALE GENOMIC DNA]</scope>
    <source>
        <strain evidence="2 3">KACC 18899</strain>
    </source>
</reference>
<dbReference type="EMBL" id="JBBKZU010000005">
    <property type="protein sequence ID" value="MEJ8812071.1"/>
    <property type="molecule type" value="Genomic_DNA"/>
</dbReference>
<feature type="domain" description="Oxidoreductase-like" evidence="1">
    <location>
        <begin position="10"/>
        <end position="42"/>
    </location>
</feature>
<dbReference type="InterPro" id="IPR019180">
    <property type="entry name" value="Oxidoreductase-like_N"/>
</dbReference>
<proteinExistence type="predicted"/>
<gene>
    <name evidence="2" type="ORF">WKW77_13400</name>
</gene>
<comment type="caution">
    <text evidence="2">The sequence shown here is derived from an EMBL/GenBank/DDBJ whole genome shotgun (WGS) entry which is preliminary data.</text>
</comment>
<evidence type="ECO:0000259" key="1">
    <source>
        <dbReference type="Pfam" id="PF09791"/>
    </source>
</evidence>
<evidence type="ECO:0000313" key="2">
    <source>
        <dbReference type="EMBL" id="MEJ8812071.1"/>
    </source>
</evidence>
<accession>A0ABU8VFH5</accession>
<sequence>MRVEGIAGFRAPPPEPTTCCARGCHGCVWEGYFAALGWWRDDALALLGQGRGA</sequence>
<evidence type="ECO:0000313" key="3">
    <source>
        <dbReference type="Proteomes" id="UP001365846"/>
    </source>
</evidence>
<protein>
    <submittedName>
        <fullName evidence="2">Oxidoreductase-like domain-containing protein</fullName>
    </submittedName>
</protein>
<dbReference type="Proteomes" id="UP001365846">
    <property type="component" value="Unassembled WGS sequence"/>
</dbReference>
<name>A0ABU8VFH5_9BURK</name>
<keyword evidence="3" id="KW-1185">Reference proteome</keyword>
<dbReference type="Pfam" id="PF09791">
    <property type="entry name" value="Oxidored-like"/>
    <property type="match status" value="1"/>
</dbReference>
<organism evidence="2 3">
    <name type="scientific">Variovorax ureilyticus</name>
    <dbReference type="NCBI Taxonomy" id="1836198"/>
    <lineage>
        <taxon>Bacteria</taxon>
        <taxon>Pseudomonadati</taxon>
        <taxon>Pseudomonadota</taxon>
        <taxon>Betaproteobacteria</taxon>
        <taxon>Burkholderiales</taxon>
        <taxon>Comamonadaceae</taxon>
        <taxon>Variovorax</taxon>
    </lineage>
</organism>